<comment type="subcellular location">
    <subcellularLocation>
        <location evidence="1">Cell membrane</location>
        <topology evidence="1">Peripheral membrane protein</topology>
    </subcellularLocation>
</comment>
<evidence type="ECO:0000256" key="3">
    <source>
        <dbReference type="ARBA" id="ARBA00022475"/>
    </source>
</evidence>
<dbReference type="InterPro" id="IPR003439">
    <property type="entry name" value="ABC_transporter-like_ATP-bd"/>
</dbReference>
<dbReference type="InterPro" id="IPR003593">
    <property type="entry name" value="AAA+_ATPase"/>
</dbReference>
<dbReference type="RefSeq" id="WP_014271038.1">
    <property type="nucleotide sequence ID" value="NC_016633.1"/>
</dbReference>
<gene>
    <name evidence="11" type="ordered locus">SpiGrapes_2429</name>
</gene>
<evidence type="ECO:0000313" key="11">
    <source>
        <dbReference type="EMBL" id="AEV30197.1"/>
    </source>
</evidence>
<dbReference type="STRING" id="158190.SpiGrapes_2429"/>
<dbReference type="CDD" id="cd03215">
    <property type="entry name" value="ABC_Carb_Monos_II"/>
    <property type="match status" value="1"/>
</dbReference>
<name>G8QTF6_SPHPG</name>
<evidence type="ECO:0000256" key="6">
    <source>
        <dbReference type="ARBA" id="ARBA00022741"/>
    </source>
</evidence>
<dbReference type="KEGG" id="sgp:SpiGrapes_2429"/>
<keyword evidence="3" id="KW-1003">Cell membrane</keyword>
<organism evidence="11 12">
    <name type="scientific">Sphaerochaeta pleomorpha (strain ATCC BAA-1885 / DSM 22778 / Grapes)</name>
    <dbReference type="NCBI Taxonomy" id="158190"/>
    <lineage>
        <taxon>Bacteria</taxon>
        <taxon>Pseudomonadati</taxon>
        <taxon>Spirochaetota</taxon>
        <taxon>Spirochaetia</taxon>
        <taxon>Spirochaetales</taxon>
        <taxon>Sphaerochaetaceae</taxon>
        <taxon>Sphaerochaeta</taxon>
    </lineage>
</organism>
<keyword evidence="8" id="KW-1278">Translocase</keyword>
<dbReference type="Gene3D" id="3.40.50.300">
    <property type="entry name" value="P-loop containing nucleotide triphosphate hydrolases"/>
    <property type="match status" value="2"/>
</dbReference>
<feature type="domain" description="ABC transporter" evidence="10">
    <location>
        <begin position="11"/>
        <end position="249"/>
    </location>
</feature>
<accession>G8QTF6</accession>
<dbReference type="AlphaFoldDB" id="G8QTF6"/>
<feature type="domain" description="ABC transporter" evidence="10">
    <location>
        <begin position="261"/>
        <end position="503"/>
    </location>
</feature>
<evidence type="ECO:0000256" key="2">
    <source>
        <dbReference type="ARBA" id="ARBA00022448"/>
    </source>
</evidence>
<keyword evidence="6" id="KW-0547">Nucleotide-binding</keyword>
<keyword evidence="7" id="KW-0067">ATP-binding</keyword>
<dbReference type="OrthoDB" id="9771863at2"/>
<dbReference type="CDD" id="cd03216">
    <property type="entry name" value="ABC_Carb_Monos_I"/>
    <property type="match status" value="1"/>
</dbReference>
<dbReference type="HOGENOM" id="CLU_000604_92_3_12"/>
<dbReference type="PANTHER" id="PTHR43790:SF1">
    <property type="entry name" value="XYLOSE IMPORT ATP-BINDING PROTEIN XYLG"/>
    <property type="match status" value="1"/>
</dbReference>
<dbReference type="GO" id="GO:0016887">
    <property type="term" value="F:ATP hydrolysis activity"/>
    <property type="evidence" value="ECO:0007669"/>
    <property type="project" value="InterPro"/>
</dbReference>
<dbReference type="GO" id="GO:0005886">
    <property type="term" value="C:plasma membrane"/>
    <property type="evidence" value="ECO:0007669"/>
    <property type="project" value="UniProtKB-SubCell"/>
</dbReference>
<dbReference type="InterPro" id="IPR050107">
    <property type="entry name" value="ABC_carbohydrate_import_ATPase"/>
</dbReference>
<dbReference type="Pfam" id="PF00005">
    <property type="entry name" value="ABC_tran"/>
    <property type="match status" value="2"/>
</dbReference>
<evidence type="ECO:0000256" key="1">
    <source>
        <dbReference type="ARBA" id="ARBA00004202"/>
    </source>
</evidence>
<dbReference type="PANTHER" id="PTHR43790">
    <property type="entry name" value="CARBOHYDRATE TRANSPORT ATP-BINDING PROTEIN MG119-RELATED"/>
    <property type="match status" value="1"/>
</dbReference>
<dbReference type="FunFam" id="3.40.50.300:FF:000127">
    <property type="entry name" value="Ribose import ATP-binding protein RbsA"/>
    <property type="match status" value="1"/>
</dbReference>
<keyword evidence="12" id="KW-1185">Reference proteome</keyword>
<dbReference type="EMBL" id="CP003155">
    <property type="protein sequence ID" value="AEV30197.1"/>
    <property type="molecule type" value="Genomic_DNA"/>
</dbReference>
<dbReference type="PROSITE" id="PS50893">
    <property type="entry name" value="ABC_TRANSPORTER_2"/>
    <property type="match status" value="2"/>
</dbReference>
<evidence type="ECO:0000256" key="8">
    <source>
        <dbReference type="ARBA" id="ARBA00022967"/>
    </source>
</evidence>
<proteinExistence type="predicted"/>
<evidence type="ECO:0000313" key="12">
    <source>
        <dbReference type="Proteomes" id="UP000005632"/>
    </source>
</evidence>
<dbReference type="SMART" id="SM00382">
    <property type="entry name" value="AAA"/>
    <property type="match status" value="2"/>
</dbReference>
<sequence>MESEIVNTYFLEMININKTFPGARVLKDVNLKIRSGEVRALIGENGAGKSTLIKILGGIYSKDEGGEIRINGNVVEINNVHDAKNYGISIIHQEICLADNMTVADNLFMGDEISGKIACFLDDNEMIRQAQEILDELGLDIDARSKVGKLSLAKQQLVEICRAIHTDKKLVVMDEPTSSLTKTEIDQLFLQLEKMKKANIAIIYISHRMEEIFKVSDSITVLRDGNLVHTDVAENLDQDKIIAMMVGRELTEIYNPITNQARDEECLVVKNFKNKKLKDVSFSLRKGEILGFSGLVGAGRTELARAIFGIDKVDSGDIFLNGEKIQITNVWQAIGYGLAYVPESRRTEGLFLMHSIKFNATISILEKFINFIGLSKKKENMIVDDYINTLAIKMTSSDQQVKFLSGGNQQKVVITKWLATKPSILILDEPTRGIDIGAKVEIYQLINRLAQEGVSIILISSEIEEVINLCNRIIVMYEGRISGQLYNEDSHRISQEQVMRYASGGNNNAHK</sequence>
<evidence type="ECO:0000259" key="10">
    <source>
        <dbReference type="PROSITE" id="PS50893"/>
    </source>
</evidence>
<protein>
    <submittedName>
        <fullName evidence="11">ABC-type sugar transport system, ATPase component</fullName>
    </submittedName>
</protein>
<keyword evidence="4 11" id="KW-0762">Sugar transport</keyword>
<dbReference type="eggNOG" id="COG1129">
    <property type="taxonomic scope" value="Bacteria"/>
</dbReference>
<keyword evidence="9" id="KW-0472">Membrane</keyword>
<keyword evidence="5" id="KW-0677">Repeat</keyword>
<evidence type="ECO:0000256" key="4">
    <source>
        <dbReference type="ARBA" id="ARBA00022597"/>
    </source>
</evidence>
<dbReference type="GO" id="GO:0005524">
    <property type="term" value="F:ATP binding"/>
    <property type="evidence" value="ECO:0007669"/>
    <property type="project" value="UniProtKB-KW"/>
</dbReference>
<dbReference type="SUPFAM" id="SSF52540">
    <property type="entry name" value="P-loop containing nucleoside triphosphate hydrolases"/>
    <property type="match status" value="2"/>
</dbReference>
<evidence type="ECO:0000256" key="7">
    <source>
        <dbReference type="ARBA" id="ARBA00022840"/>
    </source>
</evidence>
<dbReference type="InterPro" id="IPR027417">
    <property type="entry name" value="P-loop_NTPase"/>
</dbReference>
<evidence type="ECO:0000256" key="5">
    <source>
        <dbReference type="ARBA" id="ARBA00022737"/>
    </source>
</evidence>
<dbReference type="Proteomes" id="UP000005632">
    <property type="component" value="Chromosome"/>
</dbReference>
<keyword evidence="2" id="KW-0813">Transport</keyword>
<reference evidence="11 12" key="1">
    <citation type="submission" date="2011-11" db="EMBL/GenBank/DDBJ databases">
        <title>Complete sequence of Spirochaeta sp. grapes.</title>
        <authorList>
            <consortium name="US DOE Joint Genome Institute"/>
            <person name="Lucas S."/>
            <person name="Han J."/>
            <person name="Lapidus A."/>
            <person name="Cheng J.-F."/>
            <person name="Goodwin L."/>
            <person name="Pitluck S."/>
            <person name="Peters L."/>
            <person name="Ovchinnikova G."/>
            <person name="Munk A.C."/>
            <person name="Detter J.C."/>
            <person name="Han C."/>
            <person name="Tapia R."/>
            <person name="Land M."/>
            <person name="Hauser L."/>
            <person name="Kyrpides N."/>
            <person name="Ivanova N."/>
            <person name="Pagani I."/>
            <person name="Ritalahtilisa K."/>
            <person name="Loeffler F."/>
            <person name="Woyke T."/>
        </authorList>
    </citation>
    <scope>NUCLEOTIDE SEQUENCE [LARGE SCALE GENOMIC DNA]</scope>
    <source>
        <strain evidence="12">ATCC BAA-1885 / DSM 22778 / Grapes</strain>
    </source>
</reference>
<evidence type="ECO:0000256" key="9">
    <source>
        <dbReference type="ARBA" id="ARBA00023136"/>
    </source>
</evidence>